<dbReference type="SUPFAM" id="SSF54001">
    <property type="entry name" value="Cysteine proteinases"/>
    <property type="match status" value="1"/>
</dbReference>
<keyword evidence="1" id="KW-0732">Signal</keyword>
<evidence type="ECO:0000313" key="3">
    <source>
        <dbReference type="EMBL" id="HIZ32717.1"/>
    </source>
</evidence>
<feature type="chain" id="PRO_5039696579" evidence="1">
    <location>
        <begin position="22"/>
        <end position="396"/>
    </location>
</feature>
<comment type="caution">
    <text evidence="3">The sequence shown here is derived from an EMBL/GenBank/DDBJ whole genome shotgun (WGS) entry which is preliminary data.</text>
</comment>
<dbReference type="EMBL" id="DXBX01000030">
    <property type="protein sequence ID" value="HIZ32717.1"/>
    <property type="molecule type" value="Genomic_DNA"/>
</dbReference>
<proteinExistence type="predicted"/>
<dbReference type="Pfam" id="PF01841">
    <property type="entry name" value="Transglut_core"/>
    <property type="match status" value="1"/>
</dbReference>
<dbReference type="InterPro" id="IPR002931">
    <property type="entry name" value="Transglutaminase-like"/>
</dbReference>
<organism evidence="3 4">
    <name type="scientific">Candidatus Bacteroides merdigallinarum</name>
    <dbReference type="NCBI Taxonomy" id="2838473"/>
    <lineage>
        <taxon>Bacteria</taxon>
        <taxon>Pseudomonadati</taxon>
        <taxon>Bacteroidota</taxon>
        <taxon>Bacteroidia</taxon>
        <taxon>Bacteroidales</taxon>
        <taxon>Bacteroidaceae</taxon>
        <taxon>Bacteroides</taxon>
    </lineage>
</organism>
<evidence type="ECO:0000313" key="4">
    <source>
        <dbReference type="Proteomes" id="UP000824028"/>
    </source>
</evidence>
<evidence type="ECO:0000256" key="1">
    <source>
        <dbReference type="SAM" id="SignalP"/>
    </source>
</evidence>
<accession>A0A9D2E8D6</accession>
<protein>
    <submittedName>
        <fullName evidence="3">Transglutaminase-like domain-containing protein</fullName>
    </submittedName>
</protein>
<dbReference type="AlphaFoldDB" id="A0A9D2E8D6"/>
<name>A0A9D2E8D6_9BACE</name>
<gene>
    <name evidence="3" type="ORF">H9814_04100</name>
</gene>
<reference evidence="3" key="2">
    <citation type="submission" date="2021-04" db="EMBL/GenBank/DDBJ databases">
        <authorList>
            <person name="Gilroy R."/>
        </authorList>
    </citation>
    <scope>NUCLEOTIDE SEQUENCE</scope>
    <source>
        <strain evidence="3">ChiHjej9B8-1298</strain>
    </source>
</reference>
<feature type="signal peptide" evidence="1">
    <location>
        <begin position="1"/>
        <end position="21"/>
    </location>
</feature>
<feature type="domain" description="Transglutaminase-like" evidence="2">
    <location>
        <begin position="190"/>
        <end position="292"/>
    </location>
</feature>
<dbReference type="Gene3D" id="3.10.620.30">
    <property type="match status" value="1"/>
</dbReference>
<dbReference type="NCBIfam" id="NF047558">
    <property type="entry name" value="TPR_END_plus"/>
    <property type="match status" value="1"/>
</dbReference>
<reference evidence="3" key="1">
    <citation type="journal article" date="2021" name="PeerJ">
        <title>Extensive microbial diversity within the chicken gut microbiome revealed by metagenomics and culture.</title>
        <authorList>
            <person name="Gilroy R."/>
            <person name="Ravi A."/>
            <person name="Getino M."/>
            <person name="Pursley I."/>
            <person name="Horton D.L."/>
            <person name="Alikhan N.F."/>
            <person name="Baker D."/>
            <person name="Gharbi K."/>
            <person name="Hall N."/>
            <person name="Watson M."/>
            <person name="Adriaenssens E.M."/>
            <person name="Foster-Nyarko E."/>
            <person name="Jarju S."/>
            <person name="Secka A."/>
            <person name="Antonio M."/>
            <person name="Oren A."/>
            <person name="Chaudhuri R.R."/>
            <person name="La Ragione R."/>
            <person name="Hildebrand F."/>
            <person name="Pallen M.J."/>
        </authorList>
    </citation>
    <scope>NUCLEOTIDE SEQUENCE</scope>
    <source>
        <strain evidence="3">ChiHjej9B8-1298</strain>
    </source>
</reference>
<dbReference type="InterPro" id="IPR038765">
    <property type="entry name" value="Papain-like_cys_pep_sf"/>
</dbReference>
<sequence length="396" mass="45455">MKSLKFLLLLLFLGTGNILQAQELSEIRKRFESLENKQSDLVVTAYEKKDYATSEKSCLTVLEQYATLPTSLQTHYRWVAQNYSYMAACIQSLQGKKAEAIDHLQQAYEAGFQEYAHILKDTDLDNLREEPRFQALLAKIKEVGDYPYILKQAPTYVPNTRTDTLPAFTYPNADTPYLQKVRQYFRLDSVAGKGDELSKIKYVLTYIHNTIKHDGAHENPAGGDVTQWAEACKDGSRGLNCGGLAHVLTQCYLALGIPTRTIACMPKLYVGECHSINAVYSRTLGRWIWIDPTNNAWVMDEQGNLLGQREVRERLRDNRPLILNKEANWNNQKSITKEYYLDEYMAKNLYCFIYTSGDKTILLAPPGFTDSKAYPGRMDYIVQDDDWFWQSPYPEH</sequence>
<evidence type="ECO:0000259" key="2">
    <source>
        <dbReference type="Pfam" id="PF01841"/>
    </source>
</evidence>
<dbReference type="Proteomes" id="UP000824028">
    <property type="component" value="Unassembled WGS sequence"/>
</dbReference>